<evidence type="ECO:0000256" key="2">
    <source>
        <dbReference type="ARBA" id="ARBA00023012"/>
    </source>
</evidence>
<feature type="domain" description="OmpR/PhoB-type" evidence="9">
    <location>
        <begin position="137"/>
        <end position="236"/>
    </location>
</feature>
<dbReference type="InterPro" id="IPR001867">
    <property type="entry name" value="OmpR/PhoB-type_DNA-bd"/>
</dbReference>
<dbReference type="PANTHER" id="PTHR48111:SF4">
    <property type="entry name" value="DNA-BINDING DUAL TRANSCRIPTIONAL REGULATOR OMPR"/>
    <property type="match status" value="1"/>
</dbReference>
<dbReference type="SMART" id="SM00862">
    <property type="entry name" value="Trans_reg_C"/>
    <property type="match status" value="1"/>
</dbReference>
<dbReference type="Pfam" id="PF00072">
    <property type="entry name" value="Response_reg"/>
    <property type="match status" value="1"/>
</dbReference>
<keyword evidence="2" id="KW-0902">Two-component regulatory system</keyword>
<keyword evidence="11" id="KW-1185">Reference proteome</keyword>
<accession>A0ABU1K050</accession>
<evidence type="ECO:0000313" key="11">
    <source>
        <dbReference type="Proteomes" id="UP001262410"/>
    </source>
</evidence>
<keyword evidence="5" id="KW-0804">Transcription</keyword>
<dbReference type="InterPro" id="IPR011006">
    <property type="entry name" value="CheY-like_superfamily"/>
</dbReference>
<evidence type="ECO:0000313" key="10">
    <source>
        <dbReference type="EMBL" id="MDR6293149.1"/>
    </source>
</evidence>
<dbReference type="PANTHER" id="PTHR48111">
    <property type="entry name" value="REGULATOR OF RPOS"/>
    <property type="match status" value="1"/>
</dbReference>
<dbReference type="Gene3D" id="6.10.250.690">
    <property type="match status" value="1"/>
</dbReference>
<name>A0ABU1K050_9PROT</name>
<dbReference type="RefSeq" id="WP_309799862.1">
    <property type="nucleotide sequence ID" value="NZ_JAVDPW010000011.1"/>
</dbReference>
<gene>
    <name evidence="10" type="ORF">E9232_005699</name>
</gene>
<dbReference type="SUPFAM" id="SSF52172">
    <property type="entry name" value="CheY-like"/>
    <property type="match status" value="1"/>
</dbReference>
<evidence type="ECO:0000256" key="7">
    <source>
        <dbReference type="PROSITE-ProRule" id="PRU01091"/>
    </source>
</evidence>
<dbReference type="SMART" id="SM00448">
    <property type="entry name" value="REC"/>
    <property type="match status" value="1"/>
</dbReference>
<keyword evidence="4 7" id="KW-0238">DNA-binding</keyword>
<organism evidence="10 11">
    <name type="scientific">Inquilinus ginsengisoli</name>
    <dbReference type="NCBI Taxonomy" id="363840"/>
    <lineage>
        <taxon>Bacteria</taxon>
        <taxon>Pseudomonadati</taxon>
        <taxon>Pseudomonadota</taxon>
        <taxon>Alphaproteobacteria</taxon>
        <taxon>Rhodospirillales</taxon>
        <taxon>Rhodospirillaceae</taxon>
        <taxon>Inquilinus</taxon>
    </lineage>
</organism>
<dbReference type="SUPFAM" id="SSF46894">
    <property type="entry name" value="C-terminal effector domain of the bipartite response regulators"/>
    <property type="match status" value="1"/>
</dbReference>
<evidence type="ECO:0000256" key="3">
    <source>
        <dbReference type="ARBA" id="ARBA00023015"/>
    </source>
</evidence>
<protein>
    <submittedName>
        <fullName evidence="10">DNA-binding response OmpR family regulator</fullName>
    </submittedName>
</protein>
<dbReference type="InterPro" id="IPR036388">
    <property type="entry name" value="WH-like_DNA-bd_sf"/>
</dbReference>
<evidence type="ECO:0000256" key="1">
    <source>
        <dbReference type="ARBA" id="ARBA00022553"/>
    </source>
</evidence>
<dbReference type="Proteomes" id="UP001262410">
    <property type="component" value="Unassembled WGS sequence"/>
</dbReference>
<reference evidence="10 11" key="1">
    <citation type="submission" date="2023-07" db="EMBL/GenBank/DDBJ databases">
        <title>Sorghum-associated microbial communities from plants grown in Nebraska, USA.</title>
        <authorList>
            <person name="Schachtman D."/>
        </authorList>
    </citation>
    <scope>NUCLEOTIDE SEQUENCE [LARGE SCALE GENOMIC DNA]</scope>
    <source>
        <strain evidence="10 11">584</strain>
    </source>
</reference>
<dbReference type="InterPro" id="IPR039420">
    <property type="entry name" value="WalR-like"/>
</dbReference>
<evidence type="ECO:0000256" key="5">
    <source>
        <dbReference type="ARBA" id="ARBA00023163"/>
    </source>
</evidence>
<dbReference type="Gene3D" id="1.10.10.10">
    <property type="entry name" value="Winged helix-like DNA-binding domain superfamily/Winged helix DNA-binding domain"/>
    <property type="match status" value="1"/>
</dbReference>
<keyword evidence="1 6" id="KW-0597">Phosphoprotein</keyword>
<evidence type="ECO:0000256" key="6">
    <source>
        <dbReference type="PROSITE-ProRule" id="PRU00169"/>
    </source>
</evidence>
<dbReference type="EMBL" id="JAVDPW010000011">
    <property type="protein sequence ID" value="MDR6293149.1"/>
    <property type="molecule type" value="Genomic_DNA"/>
</dbReference>
<sequence length="241" mass="27370">MDNRLIRVLVADDDPEMRKEIVDFLERHGVQAVAAPGRQELTRHLAEGSHDLMILDLQFGMENGFTLLPEIRSKSEGLAIIGTGRGRDEIDRVVGLELGADDYLAKPFGLRELLARIRAILRGRYGRRAPQPRGTERGRYRFAGWQLDRRLRRLTDPLGALVALSKSEYALLIAFIEASPRTLSRAQLLQATHIHEDVFDRSIDVQVLRLRRKLEIDPSNPKMVRTERGVGYVFTTPVEVL</sequence>
<dbReference type="Pfam" id="PF00486">
    <property type="entry name" value="Trans_reg_C"/>
    <property type="match status" value="1"/>
</dbReference>
<dbReference type="PROSITE" id="PS51755">
    <property type="entry name" value="OMPR_PHOB"/>
    <property type="match status" value="1"/>
</dbReference>
<evidence type="ECO:0000259" key="8">
    <source>
        <dbReference type="PROSITE" id="PS50110"/>
    </source>
</evidence>
<keyword evidence="3" id="KW-0805">Transcription regulation</keyword>
<feature type="DNA-binding region" description="OmpR/PhoB-type" evidence="7">
    <location>
        <begin position="137"/>
        <end position="236"/>
    </location>
</feature>
<dbReference type="InterPro" id="IPR016032">
    <property type="entry name" value="Sig_transdc_resp-reg_C-effctor"/>
</dbReference>
<dbReference type="PROSITE" id="PS50110">
    <property type="entry name" value="RESPONSE_REGULATORY"/>
    <property type="match status" value="1"/>
</dbReference>
<dbReference type="Gene3D" id="3.40.50.2300">
    <property type="match status" value="1"/>
</dbReference>
<evidence type="ECO:0000256" key="4">
    <source>
        <dbReference type="ARBA" id="ARBA00023125"/>
    </source>
</evidence>
<comment type="caution">
    <text evidence="10">The sequence shown here is derived from an EMBL/GenBank/DDBJ whole genome shotgun (WGS) entry which is preliminary data.</text>
</comment>
<evidence type="ECO:0000259" key="9">
    <source>
        <dbReference type="PROSITE" id="PS51755"/>
    </source>
</evidence>
<feature type="domain" description="Response regulatory" evidence="8">
    <location>
        <begin position="7"/>
        <end position="121"/>
    </location>
</feature>
<dbReference type="CDD" id="cd00383">
    <property type="entry name" value="trans_reg_C"/>
    <property type="match status" value="1"/>
</dbReference>
<dbReference type="GO" id="GO:0003677">
    <property type="term" value="F:DNA binding"/>
    <property type="evidence" value="ECO:0007669"/>
    <property type="project" value="UniProtKB-KW"/>
</dbReference>
<proteinExistence type="predicted"/>
<dbReference type="InterPro" id="IPR001789">
    <property type="entry name" value="Sig_transdc_resp-reg_receiver"/>
</dbReference>
<feature type="modified residue" description="4-aspartylphosphate" evidence="6">
    <location>
        <position position="56"/>
    </location>
</feature>